<comment type="caution">
    <text evidence="1">The sequence shown here is derived from an EMBL/GenBank/DDBJ whole genome shotgun (WGS) entry which is preliminary data.</text>
</comment>
<dbReference type="Pfam" id="PF15684">
    <property type="entry name" value="AROS"/>
    <property type="match status" value="1"/>
</dbReference>
<keyword evidence="2" id="KW-1185">Reference proteome</keyword>
<reference evidence="1 2" key="1">
    <citation type="submission" date="2023-09" db="EMBL/GenBank/DDBJ databases">
        <title>Genomes of two closely related lineages of the louse Polyplax serrata with different host specificities.</title>
        <authorList>
            <person name="Martinu J."/>
            <person name="Tarabai H."/>
            <person name="Stefka J."/>
            <person name="Hypsa V."/>
        </authorList>
    </citation>
    <scope>NUCLEOTIDE SEQUENCE [LARGE SCALE GENOMIC DNA]</scope>
    <source>
        <strain evidence="1">98ZLc_SE</strain>
    </source>
</reference>
<gene>
    <name evidence="1" type="ORF">RUM44_012446</name>
</gene>
<protein>
    <recommendedName>
        <fullName evidence="3">40S ribosomal protein S19-binding protein 1</fullName>
    </recommendedName>
</protein>
<dbReference type="EMBL" id="JAWJWF010000001">
    <property type="protein sequence ID" value="KAK6640749.1"/>
    <property type="molecule type" value="Genomic_DNA"/>
</dbReference>
<organism evidence="1 2">
    <name type="scientific">Polyplax serrata</name>
    <name type="common">Common mouse louse</name>
    <dbReference type="NCBI Taxonomy" id="468196"/>
    <lineage>
        <taxon>Eukaryota</taxon>
        <taxon>Metazoa</taxon>
        <taxon>Ecdysozoa</taxon>
        <taxon>Arthropoda</taxon>
        <taxon>Hexapoda</taxon>
        <taxon>Insecta</taxon>
        <taxon>Pterygota</taxon>
        <taxon>Neoptera</taxon>
        <taxon>Paraneoptera</taxon>
        <taxon>Psocodea</taxon>
        <taxon>Troctomorpha</taxon>
        <taxon>Phthiraptera</taxon>
        <taxon>Anoplura</taxon>
        <taxon>Polyplacidae</taxon>
        <taxon>Polyplax</taxon>
    </lineage>
</organism>
<evidence type="ECO:0000313" key="2">
    <source>
        <dbReference type="Proteomes" id="UP001359485"/>
    </source>
</evidence>
<sequence>MSNFLLQKSFKLFEDSKHTKKAKKSSLHRLKKKKNWVAVKKNKEKEFEQNILDNLERLKSLTRKDSVNVPKEVYEKYITSSKEENTSLVEAGESTVFTDKDFEEFEKEYLDS</sequence>
<evidence type="ECO:0008006" key="3">
    <source>
        <dbReference type="Google" id="ProtNLM"/>
    </source>
</evidence>
<proteinExistence type="predicted"/>
<accession>A0ABR1BFD0</accession>
<name>A0ABR1BFD0_POLSC</name>
<dbReference type="InterPro" id="IPR023262">
    <property type="entry name" value="AROS"/>
</dbReference>
<dbReference type="Proteomes" id="UP001359485">
    <property type="component" value="Unassembled WGS sequence"/>
</dbReference>
<evidence type="ECO:0000313" key="1">
    <source>
        <dbReference type="EMBL" id="KAK6640749.1"/>
    </source>
</evidence>